<dbReference type="InterPro" id="IPR047137">
    <property type="entry name" value="ORF3"/>
</dbReference>
<evidence type="ECO:0000259" key="4">
    <source>
        <dbReference type="Pfam" id="PF11127"/>
    </source>
</evidence>
<comment type="caution">
    <text evidence="5">The sequence shown here is derived from an EMBL/GenBank/DDBJ whole genome shotgun (WGS) entry which is preliminary data.</text>
</comment>
<feature type="region of interest" description="Disordered" evidence="2">
    <location>
        <begin position="271"/>
        <end position="311"/>
    </location>
</feature>
<dbReference type="Pfam" id="PF03364">
    <property type="entry name" value="Polyketide_cyc"/>
    <property type="match status" value="1"/>
</dbReference>
<dbReference type="PANTHER" id="PTHR33824">
    <property type="entry name" value="POLYKETIDE CYCLASE/DEHYDRASE AND LIPID TRANSPORT SUPERFAMILY PROTEIN"/>
    <property type="match status" value="1"/>
</dbReference>
<evidence type="ECO:0000256" key="2">
    <source>
        <dbReference type="SAM" id="MobiDB-lite"/>
    </source>
</evidence>
<feature type="domain" description="Inner membrane protein YgaP-like transmembrane" evidence="4">
    <location>
        <begin position="34"/>
        <end position="96"/>
    </location>
</feature>
<dbReference type="Pfam" id="PF11127">
    <property type="entry name" value="YgaP-like_TM"/>
    <property type="match status" value="1"/>
</dbReference>
<dbReference type="SUPFAM" id="SSF55961">
    <property type="entry name" value="Bet v1-like"/>
    <property type="match status" value="1"/>
</dbReference>
<proteinExistence type="inferred from homology"/>
<dbReference type="InterPro" id="IPR023393">
    <property type="entry name" value="START-like_dom_sf"/>
</dbReference>
<evidence type="ECO:0000256" key="1">
    <source>
        <dbReference type="ARBA" id="ARBA00008918"/>
    </source>
</evidence>
<evidence type="ECO:0000313" key="6">
    <source>
        <dbReference type="Proteomes" id="UP000297540"/>
    </source>
</evidence>
<dbReference type="PANTHER" id="PTHR33824:SF7">
    <property type="entry name" value="POLYKETIDE CYCLASE_DEHYDRASE AND LIPID TRANSPORT SUPERFAMILY PROTEIN"/>
    <property type="match status" value="1"/>
</dbReference>
<comment type="similarity">
    <text evidence="1">Belongs to the ribosome association toxin RatA family.</text>
</comment>
<accession>A0A4Y8SK60</accession>
<evidence type="ECO:0000259" key="3">
    <source>
        <dbReference type="Pfam" id="PF03364"/>
    </source>
</evidence>
<dbReference type="Proteomes" id="UP000297540">
    <property type="component" value="Unassembled WGS sequence"/>
</dbReference>
<dbReference type="InterPro" id="IPR005031">
    <property type="entry name" value="COQ10_START"/>
</dbReference>
<dbReference type="InterPro" id="IPR021309">
    <property type="entry name" value="YgaP-like_TM"/>
</dbReference>
<gene>
    <name evidence="5" type="ORF">E2R66_06570</name>
</gene>
<keyword evidence="6" id="KW-1185">Reference proteome</keyword>
<name>A0A4Y8SK60_9SPHI</name>
<organism evidence="5 6">
    <name type="scientific">Mucilaginibacter psychrotolerans</name>
    <dbReference type="NCBI Taxonomy" id="1524096"/>
    <lineage>
        <taxon>Bacteria</taxon>
        <taxon>Pseudomonadati</taxon>
        <taxon>Bacteroidota</taxon>
        <taxon>Sphingobacteriia</taxon>
        <taxon>Sphingobacteriales</taxon>
        <taxon>Sphingobacteriaceae</taxon>
        <taxon>Mucilaginibacter</taxon>
    </lineage>
</organism>
<sequence length="311" mass="34308">MLRLLKMGKTLASTMTTANINRYRGPAKEQGASINLSTAERTISIATGTKLALSGLKGIFKSPFSSIIKIGAGGYLLNRGITGHCDLYSAMGRNSTEPVNVNIRSAYFINKPRQEVYNFWRKLDNLPLFMKHLKSVDLIDDTRSHWVLKLPLGVPAVSWDAEIVHDDPGYMIGWSSLPGSLIDNAGKVRFQDSEDGDGTLVDITISYRPPAGGFGGGIAHILNPVFKNMVDNDVRNFKQYMDIEGGNAPYAAAYEEPEAYVIEGIVIEEEETGYQEAARHEKEPTAENSDTSTGDEVEQQRQWPNAEGNKY</sequence>
<dbReference type="CDD" id="cd07817">
    <property type="entry name" value="SRPBCC_8"/>
    <property type="match status" value="1"/>
</dbReference>
<evidence type="ECO:0000313" key="5">
    <source>
        <dbReference type="EMBL" id="TFF39278.1"/>
    </source>
</evidence>
<dbReference type="EMBL" id="SOZE01000004">
    <property type="protein sequence ID" value="TFF39278.1"/>
    <property type="molecule type" value="Genomic_DNA"/>
</dbReference>
<feature type="domain" description="Coenzyme Q-binding protein COQ10 START" evidence="3">
    <location>
        <begin position="109"/>
        <end position="237"/>
    </location>
</feature>
<protein>
    <submittedName>
        <fullName evidence="5">DUF2892 domain-containing protein</fullName>
    </submittedName>
</protein>
<reference evidence="5 6" key="1">
    <citation type="journal article" date="2017" name="Int. J. Syst. Evol. Microbiol.">
        <title>Mucilaginibacterpsychrotolerans sp. nov., isolated from peatlands.</title>
        <authorList>
            <person name="Deng Y."/>
            <person name="Shen L."/>
            <person name="Xu B."/>
            <person name="Liu Y."/>
            <person name="Gu Z."/>
            <person name="Liu H."/>
            <person name="Zhou Y."/>
        </authorList>
    </citation>
    <scope>NUCLEOTIDE SEQUENCE [LARGE SCALE GENOMIC DNA]</scope>
    <source>
        <strain evidence="5 6">NH7-4</strain>
    </source>
</reference>
<dbReference type="AlphaFoldDB" id="A0A4Y8SK60"/>
<dbReference type="Gene3D" id="3.30.530.20">
    <property type="match status" value="1"/>
</dbReference>